<reference evidence="3" key="1">
    <citation type="submission" date="2023-01" db="EMBL/GenBank/DDBJ databases">
        <title>The chitinases involved in constricting ring structure development in the nematode-trapping fungus Drechslerella dactyloides.</title>
        <authorList>
            <person name="Wang R."/>
            <person name="Zhang L."/>
            <person name="Tang P."/>
            <person name="Li S."/>
            <person name="Liang L."/>
        </authorList>
    </citation>
    <scope>NUCLEOTIDE SEQUENCE</scope>
    <source>
        <strain evidence="3">YMF1.00031</strain>
    </source>
</reference>
<evidence type="ECO:0000313" key="3">
    <source>
        <dbReference type="EMBL" id="KAJ6257571.1"/>
    </source>
</evidence>
<gene>
    <name evidence="3" type="ORF">Dda_7356</name>
</gene>
<proteinExistence type="predicted"/>
<evidence type="ECO:0000259" key="2">
    <source>
        <dbReference type="PROSITE" id="PS50234"/>
    </source>
</evidence>
<feature type="region of interest" description="Disordered" evidence="1">
    <location>
        <begin position="90"/>
        <end position="128"/>
    </location>
</feature>
<comment type="caution">
    <text evidence="3">The sequence shown here is derived from an EMBL/GenBank/DDBJ whole genome shotgun (WGS) entry which is preliminary data.</text>
</comment>
<dbReference type="Gene3D" id="3.40.50.410">
    <property type="entry name" value="von Willebrand factor, type A domain"/>
    <property type="match status" value="1"/>
</dbReference>
<dbReference type="InterPro" id="IPR036465">
    <property type="entry name" value="vWFA_dom_sf"/>
</dbReference>
<organism evidence="3 4">
    <name type="scientific">Drechslerella dactyloides</name>
    <name type="common">Nematode-trapping fungus</name>
    <name type="synonym">Arthrobotrys dactyloides</name>
    <dbReference type="NCBI Taxonomy" id="74499"/>
    <lineage>
        <taxon>Eukaryota</taxon>
        <taxon>Fungi</taxon>
        <taxon>Dikarya</taxon>
        <taxon>Ascomycota</taxon>
        <taxon>Pezizomycotina</taxon>
        <taxon>Orbiliomycetes</taxon>
        <taxon>Orbiliales</taxon>
        <taxon>Orbiliaceae</taxon>
        <taxon>Drechslerella</taxon>
    </lineage>
</organism>
<protein>
    <recommendedName>
        <fullName evidence="2">VWFA domain-containing protein</fullName>
    </recommendedName>
</protein>
<feature type="domain" description="VWFA" evidence="2">
    <location>
        <begin position="199"/>
        <end position="393"/>
    </location>
</feature>
<evidence type="ECO:0000313" key="4">
    <source>
        <dbReference type="Proteomes" id="UP001221413"/>
    </source>
</evidence>
<evidence type="ECO:0000256" key="1">
    <source>
        <dbReference type="SAM" id="MobiDB-lite"/>
    </source>
</evidence>
<dbReference type="PROSITE" id="PS50234">
    <property type="entry name" value="VWFA"/>
    <property type="match status" value="1"/>
</dbReference>
<dbReference type="SUPFAM" id="SSF53300">
    <property type="entry name" value="vWA-like"/>
    <property type="match status" value="1"/>
</dbReference>
<dbReference type="EMBL" id="JAQGDS010000010">
    <property type="protein sequence ID" value="KAJ6257571.1"/>
    <property type="molecule type" value="Genomic_DNA"/>
</dbReference>
<dbReference type="AlphaFoldDB" id="A0AAD6ISG9"/>
<feature type="compositionally biased region" description="Low complexity" evidence="1">
    <location>
        <begin position="116"/>
        <end position="125"/>
    </location>
</feature>
<dbReference type="InterPro" id="IPR002035">
    <property type="entry name" value="VWF_A"/>
</dbReference>
<dbReference type="PANTHER" id="PTHR34706">
    <property type="entry name" value="SLR1338 PROTEIN"/>
    <property type="match status" value="1"/>
</dbReference>
<accession>A0AAD6ISG9</accession>
<name>A0AAD6ISG9_DREDA</name>
<sequence length="423" mass="47278">MDSEPEIPQKGDSEAVITHLSVIVGDENFIDLTDHHLSENSELLKLVELRDKYGDEEYLKAINLVAGKVAEMIAGKIKRSIAEVIEDVHKEMQSPKNRKRKNRTKASQPDPVPQTAAAGPAADAGPKQEEIAEPEVLEGEYLEYAEDFILKNFRGLIDPKSNDVRKTMKEAARKARFILEKYDLHPSNMKHLTKLALYDFVILCDDSSSMKFNTEHEDRISPLKKTLEKIAEIATLIEPSGISIRFLNYKKDGAWDNLKGMKDMNPLLKKVPWAGATKLGTVLNKKIVQPLVIEKVNNGTFKKPLIVVIITDGKPERESPGTFNKTIMDCKNSKEVQSFGEAAVVFVLSRVGSAAGAEKFLTSLKESAEDDLKDWVYCSMDRLDDNAAFMKRAQIISEANGDKEYAKKLLQIFIAALQQQTAS</sequence>
<dbReference type="Proteomes" id="UP001221413">
    <property type="component" value="Unassembled WGS sequence"/>
</dbReference>
<dbReference type="PANTHER" id="PTHR34706:SF2">
    <property type="entry name" value="RFEF"/>
    <property type="match status" value="1"/>
</dbReference>
<keyword evidence="4" id="KW-1185">Reference proteome</keyword>